<feature type="transmembrane region" description="Helical" evidence="10">
    <location>
        <begin position="286"/>
        <end position="306"/>
    </location>
</feature>
<feature type="region of interest" description="Disordered" evidence="12">
    <location>
        <begin position="389"/>
        <end position="413"/>
    </location>
</feature>
<evidence type="ECO:0000256" key="12">
    <source>
        <dbReference type="SAM" id="MobiDB-lite"/>
    </source>
</evidence>
<dbReference type="GO" id="GO:0005743">
    <property type="term" value="C:mitochondrial inner membrane"/>
    <property type="evidence" value="ECO:0007669"/>
    <property type="project" value="UniProtKB-SubCell"/>
</dbReference>
<comment type="caution">
    <text evidence="13">The sequence shown here is derived from an EMBL/GenBank/DDBJ whole genome shotgun (WGS) entry which is preliminary data.</text>
</comment>
<dbReference type="GO" id="GO:0007007">
    <property type="term" value="P:inner mitochondrial membrane organization"/>
    <property type="evidence" value="ECO:0007669"/>
    <property type="project" value="TreeGrafter"/>
</dbReference>
<keyword evidence="6 11" id="KW-0175">Coiled coil</keyword>
<protein>
    <recommendedName>
        <fullName evidence="10">Sensitive to high expression protein 9, mitochondrial</fullName>
    </recommendedName>
</protein>
<evidence type="ECO:0000256" key="4">
    <source>
        <dbReference type="ARBA" id="ARBA00022946"/>
    </source>
</evidence>
<evidence type="ECO:0000256" key="8">
    <source>
        <dbReference type="ARBA" id="ARBA00023136"/>
    </source>
</evidence>
<keyword evidence="7 10" id="KW-0496">Mitochondrion</keyword>
<accession>A0A139IF68</accession>
<dbReference type="Proteomes" id="UP000073492">
    <property type="component" value="Unassembled WGS sequence"/>
</dbReference>
<evidence type="ECO:0000256" key="3">
    <source>
        <dbReference type="ARBA" id="ARBA00022792"/>
    </source>
</evidence>
<evidence type="ECO:0000256" key="11">
    <source>
        <dbReference type="SAM" id="Coils"/>
    </source>
</evidence>
<gene>
    <name evidence="13" type="ORF">AC579_7219</name>
</gene>
<evidence type="ECO:0000256" key="10">
    <source>
        <dbReference type="RuleBase" id="RU364128"/>
    </source>
</evidence>
<evidence type="ECO:0000313" key="13">
    <source>
        <dbReference type="EMBL" id="KXT13285.1"/>
    </source>
</evidence>
<evidence type="ECO:0000313" key="14">
    <source>
        <dbReference type="Proteomes" id="UP000073492"/>
    </source>
</evidence>
<dbReference type="PANTHER" id="PTHR31961">
    <property type="entry name" value="SENSITIVE TO HIGH EXPRESSION PROTEIN 9, MITOCHONDRIAL"/>
    <property type="match status" value="1"/>
</dbReference>
<dbReference type="InterPro" id="IPR008839">
    <property type="entry name" value="MDM33_fungi"/>
</dbReference>
<keyword evidence="5 10" id="KW-1133">Transmembrane helix</keyword>
<name>A0A139IF68_9PEZI</name>
<keyword evidence="8 10" id="KW-0472">Membrane</keyword>
<organism evidence="13 14">
    <name type="scientific">Pseudocercospora musae</name>
    <dbReference type="NCBI Taxonomy" id="113226"/>
    <lineage>
        <taxon>Eukaryota</taxon>
        <taxon>Fungi</taxon>
        <taxon>Dikarya</taxon>
        <taxon>Ascomycota</taxon>
        <taxon>Pezizomycotina</taxon>
        <taxon>Dothideomycetes</taxon>
        <taxon>Dothideomycetidae</taxon>
        <taxon>Mycosphaerellales</taxon>
        <taxon>Mycosphaerellaceae</taxon>
        <taxon>Pseudocercospora</taxon>
    </lineage>
</organism>
<feature type="region of interest" description="Disordered" evidence="12">
    <location>
        <begin position="51"/>
        <end position="135"/>
    </location>
</feature>
<keyword evidence="3 10" id="KW-0999">Mitochondrion inner membrane</keyword>
<dbReference type="OrthoDB" id="5595506at2759"/>
<feature type="compositionally biased region" description="Polar residues" evidence="12">
    <location>
        <begin position="90"/>
        <end position="103"/>
    </location>
</feature>
<comment type="subcellular location">
    <subcellularLocation>
        <location evidence="10">Mitochondrion inner membrane</location>
        <topology evidence="10">Multi-pass membrane protein</topology>
    </subcellularLocation>
</comment>
<reference evidence="13 14" key="1">
    <citation type="submission" date="2015-07" db="EMBL/GenBank/DDBJ databases">
        <title>Comparative genomics of the Sigatoka disease complex on banana suggests a link between parallel evolutionary changes in Pseudocercospora fijiensis and Pseudocercospora eumusae and increased virulence on the banana host.</title>
        <authorList>
            <person name="Chang T.-C."/>
            <person name="Salvucci A."/>
            <person name="Crous P.W."/>
            <person name="Stergiopoulos I."/>
        </authorList>
    </citation>
    <scope>NUCLEOTIDE SEQUENCE [LARGE SCALE GENOMIC DNA]</scope>
    <source>
        <strain evidence="13 14">CBS 116634</strain>
    </source>
</reference>
<keyword evidence="14" id="KW-1185">Reference proteome</keyword>
<evidence type="ECO:0000256" key="5">
    <source>
        <dbReference type="ARBA" id="ARBA00022989"/>
    </source>
</evidence>
<proteinExistence type="inferred from homology"/>
<evidence type="ECO:0000256" key="7">
    <source>
        <dbReference type="ARBA" id="ARBA00023128"/>
    </source>
</evidence>
<evidence type="ECO:0000256" key="6">
    <source>
        <dbReference type="ARBA" id="ARBA00023054"/>
    </source>
</evidence>
<keyword evidence="2 10" id="KW-0812">Transmembrane</keyword>
<evidence type="ECO:0000256" key="9">
    <source>
        <dbReference type="ARBA" id="ARBA00024807"/>
    </source>
</evidence>
<comment type="similarity">
    <text evidence="1 10">Belongs to the SHE9 family.</text>
</comment>
<feature type="compositionally biased region" description="Polar residues" evidence="12">
    <location>
        <begin position="54"/>
        <end position="67"/>
    </location>
</feature>
<dbReference type="PANTHER" id="PTHR31961:SF3">
    <property type="entry name" value="SENSITIVE TO HIGH EXPRESSION PROTEIN 9, MITOCHONDRIAL"/>
    <property type="match status" value="1"/>
</dbReference>
<evidence type="ECO:0000256" key="1">
    <source>
        <dbReference type="ARBA" id="ARBA00007472"/>
    </source>
</evidence>
<comment type="function">
    <text evidence="9">Required for the maintenance of the structure of the mitochondrial inner membrane. Involved in mitochondrial morphology. Causes growth arrest when highly overexpressed.</text>
</comment>
<feature type="compositionally biased region" description="Basic and acidic residues" evidence="12">
    <location>
        <begin position="68"/>
        <end position="79"/>
    </location>
</feature>
<feature type="coiled-coil region" evidence="11">
    <location>
        <begin position="241"/>
        <end position="268"/>
    </location>
</feature>
<sequence length="475" mass="52908">MSAARRPLLRAGDAIRWTPQRIGHGTAKLWTCPDCTSKAIASRHSGSIGARIASGTNWRRPFSSTARLRQDEKKPDGSKSDTVPIPPPQLSKTQDTTPESVPSSPQPAILQPSKTPAEKLESLPSVSESRRSPFSKRTSKILDELLVKASEASKYINAHTGTDYSGIEALRQEIVRQEEKVKTYYVRVEEKRNAHTEAHRKQSAAQREIVALLERKSSWTPGDLERYMSLVRSEHLNEQDVMNAKEDLSTAEKELEDSRLLLERLRGKQYHEEQIWSDTIRRNGTWITFGLMGVNILLLLAQIAIFEPYRRRKITRNVEAGVEARVEALLDRKLGGLSVKPETETQIDQVVAPTEVVPEESQQPLDDILPATGNDVAGSSPLAAAEMLPPEASDSAGAVPETPPKQETEPAKQLISDAAREVVKGPWESYEEYLRDLWSERIVQMRKVDVTNTALQGAATGVAIMGMLFILFRPQ</sequence>
<dbReference type="AlphaFoldDB" id="A0A139IF68"/>
<comment type="subunit">
    <text evidence="10">Homooligomer.</text>
</comment>
<dbReference type="Pfam" id="PF05546">
    <property type="entry name" value="She9_MDM33"/>
    <property type="match status" value="1"/>
</dbReference>
<dbReference type="EMBL" id="LFZO01000122">
    <property type="protein sequence ID" value="KXT13285.1"/>
    <property type="molecule type" value="Genomic_DNA"/>
</dbReference>
<evidence type="ECO:0000256" key="2">
    <source>
        <dbReference type="ARBA" id="ARBA00022692"/>
    </source>
</evidence>
<feature type="transmembrane region" description="Helical" evidence="10">
    <location>
        <begin position="454"/>
        <end position="472"/>
    </location>
</feature>
<keyword evidence="4 10" id="KW-0809">Transit peptide</keyword>